<evidence type="ECO:0000256" key="11">
    <source>
        <dbReference type="SAM" id="SignalP"/>
    </source>
</evidence>
<dbReference type="WBParaSite" id="PSAMB.scaffold4953size13055.g25588.t1">
    <property type="protein sequence ID" value="PSAMB.scaffold4953size13055.g25588.t1"/>
    <property type="gene ID" value="PSAMB.scaffold4953size13055.g25588"/>
</dbReference>
<evidence type="ECO:0000256" key="8">
    <source>
        <dbReference type="ARBA" id="ARBA00023180"/>
    </source>
</evidence>
<dbReference type="InterPro" id="IPR018097">
    <property type="entry name" value="EGF_Ca-bd_CS"/>
</dbReference>
<dbReference type="InterPro" id="IPR049883">
    <property type="entry name" value="NOTCH1_EGF-like"/>
</dbReference>
<evidence type="ECO:0000313" key="14">
    <source>
        <dbReference type="Proteomes" id="UP000887566"/>
    </source>
</evidence>
<dbReference type="Pfam" id="PF01826">
    <property type="entry name" value="TIL"/>
    <property type="match status" value="1"/>
</dbReference>
<comment type="caution">
    <text evidence="9">Lacks conserved residue(s) required for the propagation of feature annotation.</text>
</comment>
<dbReference type="CDD" id="cd00054">
    <property type="entry name" value="EGF_CA"/>
    <property type="match status" value="1"/>
</dbReference>
<dbReference type="InterPro" id="IPR001881">
    <property type="entry name" value="EGF-like_Ca-bd_dom"/>
</dbReference>
<evidence type="ECO:0000259" key="13">
    <source>
        <dbReference type="PROSITE" id="PS51233"/>
    </source>
</evidence>
<feature type="chain" id="PRO_5037892523" evidence="11">
    <location>
        <begin position="19"/>
        <end position="726"/>
    </location>
</feature>
<dbReference type="GO" id="GO:0016020">
    <property type="term" value="C:membrane"/>
    <property type="evidence" value="ECO:0007669"/>
    <property type="project" value="UniProtKB-SubCell"/>
</dbReference>
<dbReference type="PROSITE" id="PS01186">
    <property type="entry name" value="EGF_2"/>
    <property type="match status" value="1"/>
</dbReference>
<dbReference type="SUPFAM" id="SSF57567">
    <property type="entry name" value="Serine protease inhibitors"/>
    <property type="match status" value="1"/>
</dbReference>
<comment type="subcellular location">
    <subcellularLocation>
        <location evidence="1">Membrane</location>
    </subcellularLocation>
</comment>
<dbReference type="SMART" id="SM00179">
    <property type="entry name" value="EGF_CA"/>
    <property type="match status" value="1"/>
</dbReference>
<dbReference type="InterPro" id="IPR000742">
    <property type="entry name" value="EGF"/>
</dbReference>
<organism evidence="14 15">
    <name type="scientific">Plectus sambesii</name>
    <dbReference type="NCBI Taxonomy" id="2011161"/>
    <lineage>
        <taxon>Eukaryota</taxon>
        <taxon>Metazoa</taxon>
        <taxon>Ecdysozoa</taxon>
        <taxon>Nematoda</taxon>
        <taxon>Chromadorea</taxon>
        <taxon>Plectida</taxon>
        <taxon>Plectina</taxon>
        <taxon>Plectoidea</taxon>
        <taxon>Plectidae</taxon>
        <taxon>Plectus</taxon>
    </lineage>
</organism>
<dbReference type="SMART" id="SM00216">
    <property type="entry name" value="VWD"/>
    <property type="match status" value="1"/>
</dbReference>
<evidence type="ECO:0000259" key="12">
    <source>
        <dbReference type="PROSITE" id="PS50026"/>
    </source>
</evidence>
<dbReference type="SMART" id="SM00832">
    <property type="entry name" value="C8"/>
    <property type="match status" value="1"/>
</dbReference>
<dbReference type="PROSITE" id="PS00010">
    <property type="entry name" value="ASX_HYDROXYL"/>
    <property type="match status" value="1"/>
</dbReference>
<feature type="region of interest" description="Disordered" evidence="10">
    <location>
        <begin position="22"/>
        <end position="42"/>
    </location>
</feature>
<feature type="compositionally biased region" description="Low complexity" evidence="10">
    <location>
        <begin position="674"/>
        <end position="707"/>
    </location>
</feature>
<evidence type="ECO:0000256" key="2">
    <source>
        <dbReference type="ARBA" id="ARBA00022536"/>
    </source>
</evidence>
<dbReference type="Pfam" id="PF08742">
    <property type="entry name" value="C8"/>
    <property type="match status" value="1"/>
</dbReference>
<feature type="region of interest" description="Disordered" evidence="10">
    <location>
        <begin position="674"/>
        <end position="726"/>
    </location>
</feature>
<dbReference type="Pfam" id="PF07645">
    <property type="entry name" value="EGF_CA"/>
    <property type="match status" value="1"/>
</dbReference>
<feature type="domain" description="EGF-like" evidence="12">
    <location>
        <begin position="625"/>
        <end position="665"/>
    </location>
</feature>
<evidence type="ECO:0000256" key="5">
    <source>
        <dbReference type="ARBA" id="ARBA00022900"/>
    </source>
</evidence>
<keyword evidence="5" id="KW-0722">Serine protease inhibitor</keyword>
<dbReference type="GO" id="GO:0004867">
    <property type="term" value="F:serine-type endopeptidase inhibitor activity"/>
    <property type="evidence" value="ECO:0007669"/>
    <property type="project" value="UniProtKB-KW"/>
</dbReference>
<dbReference type="SMART" id="SM00181">
    <property type="entry name" value="EGF"/>
    <property type="match status" value="2"/>
</dbReference>
<dbReference type="FunFam" id="2.10.25.10:FF:000038">
    <property type="entry name" value="Fibrillin 2"/>
    <property type="match status" value="1"/>
</dbReference>
<evidence type="ECO:0000256" key="9">
    <source>
        <dbReference type="PROSITE-ProRule" id="PRU00076"/>
    </source>
</evidence>
<evidence type="ECO:0000256" key="6">
    <source>
        <dbReference type="ARBA" id="ARBA00023136"/>
    </source>
</evidence>
<dbReference type="InterPro" id="IPR014853">
    <property type="entry name" value="VWF/SSPO/ZAN-like_Cys-rich_dom"/>
</dbReference>
<feature type="signal peptide" evidence="11">
    <location>
        <begin position="1"/>
        <end position="18"/>
    </location>
</feature>
<keyword evidence="2 9" id="KW-0245">EGF-like domain</keyword>
<dbReference type="Pfam" id="PF00094">
    <property type="entry name" value="VWD"/>
    <property type="match status" value="1"/>
</dbReference>
<reference evidence="15" key="1">
    <citation type="submission" date="2022-11" db="UniProtKB">
        <authorList>
            <consortium name="WormBaseParasite"/>
        </authorList>
    </citation>
    <scope>IDENTIFICATION</scope>
</reference>
<feature type="compositionally biased region" description="Basic and acidic residues" evidence="10">
    <location>
        <begin position="28"/>
        <end position="38"/>
    </location>
</feature>
<dbReference type="PROSITE" id="PS01187">
    <property type="entry name" value="EGF_CA"/>
    <property type="match status" value="1"/>
</dbReference>
<dbReference type="AlphaFoldDB" id="A0A914WS98"/>
<dbReference type="InterPro" id="IPR025615">
    <property type="entry name" value="TILa_dom"/>
</dbReference>
<sequence>MRLSVIVALLAMATIAMGATSMNSMSNNDRKDDDDNKKTASASGLSSLLGNMFKKTSRDARSKSKSCTQDDGIAHAAGSTWIYKGFQWTCKTITQTKQKSTRRNRVSSKATTYTDYRAVKTGCVLDDKSVVASGQKKTVGGSTYECQSNDGDLKLVTIVGNVRTTREVRPATDNQQLQDCRLAKCTQKDPTTAPYCFASGDPHTTSFDGYRHDYQGTCRYVLTQPKSKTYANPFRVIQKTEHRSSTTKNMYNQQVSYVKYLEVEVYGQVLRLGKGGYLTVNGVNRTAPFFYPDMPDNVCDLPTFGCKISVQKSGSKGLLLNANFGLAVFYDGDQVMKVSIPADAALKGGVQGMCGNNDGTKPNDCAYPNGTVSNNYSVCGDSWIIPDTEDPKCTRGADIPLAPACDATAKAGYEARCKLLTDTTGPFAACLKDKALAQSASEAYENCVFDACAFKGSEDIFCDAYSSLAQHCQAMLSDIDDDGVTTGVIVSWRTPSRCPRTCPTGMTFTNCGPACTPTCNNPEPECDQPCVEDCVCPEGQVLDKVGGVCIALAKCGCVDEDNNYRAIGEKWTRVNCDGDCTCSANGQIDCIAKQCLAPFVCGATNGNRACTCAVGYEMKGTTCADIDECSKFAGLCGPGAVCQNNPGSYVCNCANGYSKQGDACVQIATTTTSAPTTTTTTTTPSTTTTTPATTTTTTKATTTTTVTCPPPPTSSAGFTYVKEKSR</sequence>
<dbReference type="CDD" id="cd19941">
    <property type="entry name" value="TIL"/>
    <property type="match status" value="1"/>
</dbReference>
<dbReference type="PROSITE" id="PS50026">
    <property type="entry name" value="EGF_3"/>
    <property type="match status" value="1"/>
</dbReference>
<name>A0A914WS98_9BILA</name>
<dbReference type="InterPro" id="IPR002919">
    <property type="entry name" value="TIL_dom"/>
</dbReference>
<evidence type="ECO:0000256" key="7">
    <source>
        <dbReference type="ARBA" id="ARBA00023157"/>
    </source>
</evidence>
<dbReference type="PROSITE" id="PS51233">
    <property type="entry name" value="VWFD"/>
    <property type="match status" value="1"/>
</dbReference>
<evidence type="ECO:0000256" key="3">
    <source>
        <dbReference type="ARBA" id="ARBA00022729"/>
    </source>
</evidence>
<dbReference type="Pfam" id="PF12714">
    <property type="entry name" value="TILa"/>
    <property type="match status" value="1"/>
</dbReference>
<dbReference type="InterPro" id="IPR036084">
    <property type="entry name" value="Ser_inhib-like_sf"/>
</dbReference>
<evidence type="ECO:0000256" key="10">
    <source>
        <dbReference type="SAM" id="MobiDB-lite"/>
    </source>
</evidence>
<dbReference type="SUPFAM" id="SSF57196">
    <property type="entry name" value="EGF/Laminin"/>
    <property type="match status" value="1"/>
</dbReference>
<dbReference type="Gene3D" id="2.10.25.10">
    <property type="entry name" value="Laminin"/>
    <property type="match status" value="2"/>
</dbReference>
<evidence type="ECO:0000256" key="4">
    <source>
        <dbReference type="ARBA" id="ARBA00022737"/>
    </source>
</evidence>
<dbReference type="PANTHER" id="PTHR46160">
    <property type="entry name" value="ALPHA-TECTORIN-RELATED"/>
    <property type="match status" value="1"/>
</dbReference>
<keyword evidence="8" id="KW-0325">Glycoprotein</keyword>
<keyword evidence="7" id="KW-1015">Disulfide bond</keyword>
<dbReference type="GO" id="GO:0005509">
    <property type="term" value="F:calcium ion binding"/>
    <property type="evidence" value="ECO:0007669"/>
    <property type="project" value="InterPro"/>
</dbReference>
<protein>
    <submittedName>
        <fullName evidence="15">VWFD domain-containing protein</fullName>
    </submittedName>
</protein>
<dbReference type="PANTHER" id="PTHR46160:SF9">
    <property type="entry name" value="PROTEIN PRY2-RELATED"/>
    <property type="match status" value="1"/>
</dbReference>
<feature type="domain" description="VWFD" evidence="13">
    <location>
        <begin position="194"/>
        <end position="394"/>
    </location>
</feature>
<evidence type="ECO:0000313" key="15">
    <source>
        <dbReference type="WBParaSite" id="PSAMB.scaffold4953size13055.g25588.t1"/>
    </source>
</evidence>
<dbReference type="InterPro" id="IPR001846">
    <property type="entry name" value="VWF_type-D"/>
</dbReference>
<dbReference type="InterPro" id="IPR000152">
    <property type="entry name" value="EGF-type_Asp/Asn_hydroxyl_site"/>
</dbReference>
<keyword evidence="4" id="KW-0677">Repeat</keyword>
<proteinExistence type="predicted"/>
<keyword evidence="3 11" id="KW-0732">Signal</keyword>
<keyword evidence="6" id="KW-0472">Membrane</keyword>
<keyword evidence="5" id="KW-0646">Protease inhibitor</keyword>
<accession>A0A914WS98</accession>
<dbReference type="Proteomes" id="UP000887566">
    <property type="component" value="Unplaced"/>
</dbReference>
<evidence type="ECO:0000256" key="1">
    <source>
        <dbReference type="ARBA" id="ARBA00004370"/>
    </source>
</evidence>
<keyword evidence="14" id="KW-1185">Reference proteome</keyword>
<dbReference type="InterPro" id="IPR052749">
    <property type="entry name" value="Alpha-tectorin"/>
</dbReference>